<comment type="caution">
    <text evidence="2">The sequence shown here is derived from an EMBL/GenBank/DDBJ whole genome shotgun (WGS) entry which is preliminary data.</text>
</comment>
<evidence type="ECO:0000313" key="2">
    <source>
        <dbReference type="EMBL" id="KUF11595.1"/>
    </source>
</evidence>
<accession>A0A0W7WLY0</accession>
<keyword evidence="1" id="KW-0812">Transmembrane</keyword>
<evidence type="ECO:0000313" key="3">
    <source>
        <dbReference type="Proteomes" id="UP000054396"/>
    </source>
</evidence>
<feature type="transmembrane region" description="Helical" evidence="1">
    <location>
        <begin position="86"/>
        <end position="107"/>
    </location>
</feature>
<keyword evidence="1" id="KW-0472">Membrane</keyword>
<dbReference type="Proteomes" id="UP000054396">
    <property type="component" value="Unassembled WGS sequence"/>
</dbReference>
<dbReference type="EMBL" id="LPXO01000003">
    <property type="protein sequence ID" value="KUF11595.1"/>
    <property type="molecule type" value="Genomic_DNA"/>
</dbReference>
<name>A0A0W7WLY0_9RHOB</name>
<dbReference type="STRING" id="1685382.AVJ23_07515"/>
<evidence type="ECO:0000256" key="1">
    <source>
        <dbReference type="SAM" id="Phobius"/>
    </source>
</evidence>
<keyword evidence="3" id="KW-1185">Reference proteome</keyword>
<dbReference type="AlphaFoldDB" id="A0A0W7WLY0"/>
<organism evidence="2 3">
    <name type="scientific">Pseudoponticoccus marisrubri</name>
    <dbReference type="NCBI Taxonomy" id="1685382"/>
    <lineage>
        <taxon>Bacteria</taxon>
        <taxon>Pseudomonadati</taxon>
        <taxon>Pseudomonadota</taxon>
        <taxon>Alphaproteobacteria</taxon>
        <taxon>Rhodobacterales</taxon>
        <taxon>Roseobacteraceae</taxon>
        <taxon>Pseudoponticoccus</taxon>
    </lineage>
</organism>
<protein>
    <submittedName>
        <fullName evidence="2">Uncharacterized protein</fullName>
    </submittedName>
</protein>
<proteinExistence type="predicted"/>
<keyword evidence="1" id="KW-1133">Transmembrane helix</keyword>
<dbReference type="RefSeq" id="WP_058861541.1">
    <property type="nucleotide sequence ID" value="NZ_LPXO01000003.1"/>
</dbReference>
<reference evidence="2 3" key="1">
    <citation type="submission" date="2015-12" db="EMBL/GenBank/DDBJ databases">
        <authorList>
            <person name="Shamseldin A."/>
            <person name="Moawad H."/>
            <person name="Abd El-Rahim W.M."/>
            <person name="Sadowsky M.J."/>
        </authorList>
    </citation>
    <scope>NUCLEOTIDE SEQUENCE [LARGE SCALE GENOMIC DNA]</scope>
    <source>
        <strain evidence="2 3">SJ5A-1</strain>
    </source>
</reference>
<sequence>MSGGLWMGSFLGTMVLLPGLAALFAAGQARLPLLPGAILLAVLGFGGLMLYRAHDVSAGQVVAALALTCLPGWLGASLREVMADTYVLMAAVYAVTASCLGLLWIWIALGGSL</sequence>
<gene>
    <name evidence="2" type="ORF">AVJ23_07515</name>
</gene>
<feature type="transmembrane region" description="Helical" evidence="1">
    <location>
        <begin position="57"/>
        <end position="74"/>
    </location>
</feature>
<feature type="transmembrane region" description="Helical" evidence="1">
    <location>
        <begin position="33"/>
        <end position="51"/>
    </location>
</feature>
<feature type="transmembrane region" description="Helical" evidence="1">
    <location>
        <begin position="6"/>
        <end position="26"/>
    </location>
</feature>